<evidence type="ECO:0000256" key="9">
    <source>
        <dbReference type="ARBA" id="ARBA00023006"/>
    </source>
</evidence>
<keyword evidence="5 11" id="KW-0645">Protease</keyword>
<comment type="subcellular location">
    <subcellularLocation>
        <location evidence="1 11">Cytoplasm</location>
    </subcellularLocation>
</comment>
<evidence type="ECO:0000256" key="10">
    <source>
        <dbReference type="ARBA" id="ARBA00029362"/>
    </source>
</evidence>
<dbReference type="AlphaFoldDB" id="A0AAV6UMY8"/>
<feature type="region of interest" description="Disordered" evidence="12">
    <location>
        <begin position="196"/>
        <end position="218"/>
    </location>
</feature>
<evidence type="ECO:0000256" key="3">
    <source>
        <dbReference type="ARBA" id="ARBA00022448"/>
    </source>
</evidence>
<comment type="similarity">
    <text evidence="2 11">Belongs to the peptidase C54 family.</text>
</comment>
<proteinExistence type="inferred from homology"/>
<dbReference type="InterPro" id="IPR005078">
    <property type="entry name" value="Peptidase_C54"/>
</dbReference>
<feature type="compositionally biased region" description="Polar residues" evidence="12">
    <location>
        <begin position="197"/>
        <end position="206"/>
    </location>
</feature>
<dbReference type="InterPro" id="IPR038765">
    <property type="entry name" value="Papain-like_cys_pep_sf"/>
</dbReference>
<evidence type="ECO:0000256" key="1">
    <source>
        <dbReference type="ARBA" id="ARBA00004496"/>
    </source>
</evidence>
<dbReference type="GO" id="GO:0000423">
    <property type="term" value="P:mitophagy"/>
    <property type="evidence" value="ECO:0007669"/>
    <property type="project" value="TreeGrafter"/>
</dbReference>
<feature type="domain" description="Peptidase C54 catalytic" evidence="13">
    <location>
        <begin position="44"/>
        <end position="331"/>
    </location>
</feature>
<keyword evidence="15" id="KW-1185">Reference proteome</keyword>
<dbReference type="SUPFAM" id="SSF54001">
    <property type="entry name" value="Cysteine proteinases"/>
    <property type="match status" value="1"/>
</dbReference>
<evidence type="ECO:0000313" key="15">
    <source>
        <dbReference type="Proteomes" id="UP000827092"/>
    </source>
</evidence>
<accession>A0AAV6UMY8</accession>
<keyword evidence="8 11" id="KW-0653">Protein transport</keyword>
<dbReference type="Pfam" id="PF03416">
    <property type="entry name" value="Peptidase_C54"/>
    <property type="match status" value="1"/>
</dbReference>
<name>A0AAV6UMY8_9ARAC</name>
<dbReference type="GO" id="GO:0015031">
    <property type="term" value="P:protein transport"/>
    <property type="evidence" value="ECO:0007669"/>
    <property type="project" value="UniProtKB-KW"/>
</dbReference>
<evidence type="ECO:0000256" key="6">
    <source>
        <dbReference type="ARBA" id="ARBA00022801"/>
    </source>
</evidence>
<evidence type="ECO:0000259" key="13">
    <source>
        <dbReference type="Pfam" id="PF03416"/>
    </source>
</evidence>
<dbReference type="GO" id="GO:0019786">
    <property type="term" value="F:protein-phosphatidylethanolamide deconjugating activity"/>
    <property type="evidence" value="ECO:0007669"/>
    <property type="project" value="InterPro"/>
</dbReference>
<comment type="caution">
    <text evidence="14">The sequence shown here is derived from an EMBL/GenBank/DDBJ whole genome shotgun (WGS) entry which is preliminary data.</text>
</comment>
<evidence type="ECO:0000256" key="12">
    <source>
        <dbReference type="SAM" id="MobiDB-lite"/>
    </source>
</evidence>
<keyword evidence="4 11" id="KW-0963">Cytoplasm</keyword>
<sequence length="388" mass="44765">MMEEIYACIAYEPCLLDYIDFKKVTGPLWILGKQYNVHSGNDLEDVNADIRSRLWFTYRKLFQPIGTTYLTSDSGWGCMHRCGQMLLAQAFILRHFGREWKWKPDCTEEMYKKILSKFDDRAECPYSIHKIASMGSMLEKQVGQWFGPNTVVQVLRRLSEEDTENDINLHVAMDNMVIKSEIRQLFRKKAKECTEGAANQSNLSSPETEDEVSENGEESHPVLLTIPLRLGLSEIIPVYFDKLKNVFKLKQCVGIIGGRTNHASYFIGYVGNELIYLDPHTTQPHKSEGPMDDLTYHCDHPSRMDFSQLDPSIALCFYLESEIDFEEWCKEAQKALLEPEKDAVFEILEEKPAMLSYVDIDECDDYGMPSLDAVDRIYTSDDEFELLM</sequence>
<evidence type="ECO:0000256" key="5">
    <source>
        <dbReference type="ARBA" id="ARBA00022670"/>
    </source>
</evidence>
<dbReference type="PANTHER" id="PTHR22624">
    <property type="entry name" value="CYSTEINE PROTEASE ATG4"/>
    <property type="match status" value="1"/>
</dbReference>
<evidence type="ECO:0000256" key="11">
    <source>
        <dbReference type="RuleBase" id="RU363115"/>
    </source>
</evidence>
<keyword evidence="7" id="KW-0788">Thiol protease</keyword>
<protein>
    <recommendedName>
        <fullName evidence="11">Cysteine protease</fullName>
        <ecNumber evidence="11">3.4.22.-</ecNumber>
    </recommendedName>
</protein>
<evidence type="ECO:0000313" key="14">
    <source>
        <dbReference type="EMBL" id="KAG8185782.1"/>
    </source>
</evidence>
<dbReference type="GO" id="GO:0004197">
    <property type="term" value="F:cysteine-type endopeptidase activity"/>
    <property type="evidence" value="ECO:0007669"/>
    <property type="project" value="TreeGrafter"/>
</dbReference>
<keyword evidence="9 11" id="KW-0072">Autophagy</keyword>
<dbReference type="GO" id="GO:0034727">
    <property type="term" value="P:piecemeal microautophagy of the nucleus"/>
    <property type="evidence" value="ECO:0007669"/>
    <property type="project" value="TreeGrafter"/>
</dbReference>
<dbReference type="GO" id="GO:0000045">
    <property type="term" value="P:autophagosome assembly"/>
    <property type="evidence" value="ECO:0007669"/>
    <property type="project" value="TreeGrafter"/>
</dbReference>
<evidence type="ECO:0000256" key="4">
    <source>
        <dbReference type="ARBA" id="ARBA00022490"/>
    </source>
</evidence>
<dbReference type="EMBL" id="JAFNEN010000325">
    <property type="protein sequence ID" value="KAG8185782.1"/>
    <property type="molecule type" value="Genomic_DNA"/>
</dbReference>
<evidence type="ECO:0000256" key="7">
    <source>
        <dbReference type="ARBA" id="ARBA00022807"/>
    </source>
</evidence>
<keyword evidence="6 11" id="KW-0378">Hydrolase</keyword>
<reference evidence="14 15" key="1">
    <citation type="journal article" date="2022" name="Nat. Ecol. Evol.">
        <title>A masculinizing supergene underlies an exaggerated male reproductive morph in a spider.</title>
        <authorList>
            <person name="Hendrickx F."/>
            <person name="De Corte Z."/>
            <person name="Sonet G."/>
            <person name="Van Belleghem S.M."/>
            <person name="Kostlbacher S."/>
            <person name="Vangestel C."/>
        </authorList>
    </citation>
    <scope>NUCLEOTIDE SEQUENCE [LARGE SCALE GENOMIC DNA]</scope>
    <source>
        <strain evidence="14">W744_W776</strain>
    </source>
</reference>
<dbReference type="GO" id="GO:0035973">
    <property type="term" value="P:aggrephagy"/>
    <property type="evidence" value="ECO:0007669"/>
    <property type="project" value="TreeGrafter"/>
</dbReference>
<comment type="catalytic activity">
    <reaction evidence="10">
        <text>[protein]-C-terminal L-amino acid-glycyl-phosphatidylethanolamide + H2O = [protein]-C-terminal L-amino acid-glycine + a 1,2-diacyl-sn-glycero-3-phosphoethanolamine</text>
        <dbReference type="Rhea" id="RHEA:67548"/>
        <dbReference type="Rhea" id="RHEA-COMP:17323"/>
        <dbReference type="Rhea" id="RHEA-COMP:17324"/>
        <dbReference type="ChEBI" id="CHEBI:15377"/>
        <dbReference type="ChEBI" id="CHEBI:64612"/>
        <dbReference type="ChEBI" id="CHEBI:172940"/>
        <dbReference type="ChEBI" id="CHEBI:172941"/>
    </reaction>
    <physiologicalReaction direction="left-to-right" evidence="10">
        <dbReference type="Rhea" id="RHEA:67549"/>
    </physiologicalReaction>
</comment>
<keyword evidence="3" id="KW-0813">Transport</keyword>
<comment type="function">
    <text evidence="11">Cysteine protease that plays a key role in autophagy by mediating both proteolytic activation and delipidation of ATG8 family proteins.</text>
</comment>
<dbReference type="GO" id="GO:0005737">
    <property type="term" value="C:cytoplasm"/>
    <property type="evidence" value="ECO:0007669"/>
    <property type="project" value="UniProtKB-SubCell"/>
</dbReference>
<dbReference type="GO" id="GO:0016485">
    <property type="term" value="P:protein processing"/>
    <property type="evidence" value="ECO:0007669"/>
    <property type="project" value="TreeGrafter"/>
</dbReference>
<organism evidence="14 15">
    <name type="scientific">Oedothorax gibbosus</name>
    <dbReference type="NCBI Taxonomy" id="931172"/>
    <lineage>
        <taxon>Eukaryota</taxon>
        <taxon>Metazoa</taxon>
        <taxon>Ecdysozoa</taxon>
        <taxon>Arthropoda</taxon>
        <taxon>Chelicerata</taxon>
        <taxon>Arachnida</taxon>
        <taxon>Araneae</taxon>
        <taxon>Araneomorphae</taxon>
        <taxon>Entelegynae</taxon>
        <taxon>Araneoidea</taxon>
        <taxon>Linyphiidae</taxon>
        <taxon>Erigoninae</taxon>
        <taxon>Oedothorax</taxon>
    </lineage>
</organism>
<evidence type="ECO:0000256" key="8">
    <source>
        <dbReference type="ARBA" id="ARBA00022927"/>
    </source>
</evidence>
<feature type="compositionally biased region" description="Acidic residues" evidence="12">
    <location>
        <begin position="207"/>
        <end position="216"/>
    </location>
</feature>
<dbReference type="PANTHER" id="PTHR22624:SF49">
    <property type="entry name" value="CYSTEINE PROTEASE"/>
    <property type="match status" value="1"/>
</dbReference>
<evidence type="ECO:0000256" key="2">
    <source>
        <dbReference type="ARBA" id="ARBA00010958"/>
    </source>
</evidence>
<dbReference type="Proteomes" id="UP000827092">
    <property type="component" value="Unassembled WGS sequence"/>
</dbReference>
<dbReference type="EC" id="3.4.22.-" evidence="11"/>
<gene>
    <name evidence="14" type="ORF">JTE90_000763</name>
</gene>
<dbReference type="InterPro" id="IPR046792">
    <property type="entry name" value="Peptidase_C54_cat"/>
</dbReference>